<dbReference type="PROSITE" id="PS51384">
    <property type="entry name" value="FAD_FR"/>
    <property type="match status" value="1"/>
</dbReference>
<dbReference type="Pfam" id="PF04954">
    <property type="entry name" value="SIP"/>
    <property type="match status" value="1"/>
</dbReference>
<sequence>MPTTNSRTSSPRRGVNGVILKAFRARDTRVSVIGREEVSEHFVRLRCRGDEVLAAEDLYPTYWLRLWFTEPGGKGHQRGYTVVDPDPATGEFSLEFYLHPGIASAWAQRATPGDEMEATILNGRPLVDPLPDHLVAVGDGASLPAILDTLRRTPDLPATVLLERGYPDDESVLPAPRPRAGQVDVRWFDRDGSIVDAALDAAASAPAGSVYFVSLEGEPTRRLSSALRKRLGVPKERVHALAYWKR</sequence>
<evidence type="ECO:0000313" key="3">
    <source>
        <dbReference type="Proteomes" id="UP001164305"/>
    </source>
</evidence>
<dbReference type="SUPFAM" id="SSF63380">
    <property type="entry name" value="Riboflavin synthase domain-like"/>
    <property type="match status" value="1"/>
</dbReference>
<evidence type="ECO:0000313" key="2">
    <source>
        <dbReference type="EMBL" id="UYG17323.1"/>
    </source>
</evidence>
<dbReference type="InterPro" id="IPR017927">
    <property type="entry name" value="FAD-bd_FR_type"/>
</dbReference>
<dbReference type="Gene3D" id="3.40.50.80">
    <property type="entry name" value="Nucleotide-binding domain of ferredoxin-NADP reductase (FNR) module"/>
    <property type="match status" value="1"/>
</dbReference>
<dbReference type="Pfam" id="PF08021">
    <property type="entry name" value="FAD_binding_9"/>
    <property type="match status" value="1"/>
</dbReference>
<dbReference type="PANTHER" id="PTHR30157">
    <property type="entry name" value="FERRIC REDUCTASE, NADPH-DEPENDENT"/>
    <property type="match status" value="1"/>
</dbReference>
<dbReference type="EMBL" id="CP107020">
    <property type="protein sequence ID" value="UYG17323.1"/>
    <property type="molecule type" value="Genomic_DNA"/>
</dbReference>
<accession>A0ABY6G3V8</accession>
<evidence type="ECO:0000259" key="1">
    <source>
        <dbReference type="PROSITE" id="PS51384"/>
    </source>
</evidence>
<feature type="domain" description="FAD-binding FR-type" evidence="1">
    <location>
        <begin position="25"/>
        <end position="132"/>
    </location>
</feature>
<dbReference type="InterPro" id="IPR013113">
    <property type="entry name" value="SIP_FAD-bd"/>
</dbReference>
<proteinExistence type="predicted"/>
<dbReference type="PANTHER" id="PTHR30157:SF0">
    <property type="entry name" value="NADPH-DEPENDENT FERRIC-CHELATE REDUCTASE"/>
    <property type="match status" value="1"/>
</dbReference>
<dbReference type="InterPro" id="IPR039261">
    <property type="entry name" value="FNR_nucleotide-bd"/>
</dbReference>
<name>A0ABY6G3V8_9MICO</name>
<dbReference type="InterPro" id="IPR017938">
    <property type="entry name" value="Riboflavin_synthase-like_b-brl"/>
</dbReference>
<gene>
    <name evidence="2" type="ORF">BRM3_02510</name>
</gene>
<dbReference type="Proteomes" id="UP001164305">
    <property type="component" value="Chromosome"/>
</dbReference>
<dbReference type="InterPro" id="IPR007037">
    <property type="entry name" value="SIP_rossman_dom"/>
</dbReference>
<dbReference type="Gene3D" id="2.40.30.10">
    <property type="entry name" value="Translation factors"/>
    <property type="match status" value="1"/>
</dbReference>
<keyword evidence="3" id="KW-1185">Reference proteome</keyword>
<organism evidence="2 3">
    <name type="scientific">Brachybacterium huguangmaarense</name>
    <dbReference type="NCBI Taxonomy" id="1652028"/>
    <lineage>
        <taxon>Bacteria</taxon>
        <taxon>Bacillati</taxon>
        <taxon>Actinomycetota</taxon>
        <taxon>Actinomycetes</taxon>
        <taxon>Micrococcales</taxon>
        <taxon>Dermabacteraceae</taxon>
        <taxon>Brachybacterium</taxon>
    </lineage>
</organism>
<protein>
    <submittedName>
        <fullName evidence="2">Siderophore-interacting protein</fullName>
    </submittedName>
</protein>
<reference evidence="2" key="1">
    <citation type="submission" date="2022-10" db="EMBL/GenBank/DDBJ databases">
        <title>Whole-Genome Sequencing of Brachybacterium huguangmaarense BRM-3, Isolated from Betula schmidtii.</title>
        <authorList>
            <person name="Haam D."/>
        </authorList>
    </citation>
    <scope>NUCLEOTIDE SEQUENCE</scope>
    <source>
        <strain evidence="2">BRM-3</strain>
    </source>
</reference>
<dbReference type="InterPro" id="IPR039374">
    <property type="entry name" value="SIP_fam"/>
</dbReference>
<dbReference type="CDD" id="cd06193">
    <property type="entry name" value="siderophore_interacting"/>
    <property type="match status" value="1"/>
</dbReference>
<dbReference type="RefSeq" id="WP_263594532.1">
    <property type="nucleotide sequence ID" value="NZ_CP107020.1"/>
</dbReference>